<organism evidence="2 3">
    <name type="scientific">Streptomyces naganishii JCM 4654</name>
    <dbReference type="NCBI Taxonomy" id="1306179"/>
    <lineage>
        <taxon>Bacteria</taxon>
        <taxon>Bacillati</taxon>
        <taxon>Actinomycetota</taxon>
        <taxon>Actinomycetes</taxon>
        <taxon>Kitasatosporales</taxon>
        <taxon>Streptomycetaceae</taxon>
        <taxon>Streptomyces</taxon>
    </lineage>
</organism>
<dbReference type="RefSeq" id="WP_190180499.1">
    <property type="nucleotide sequence ID" value="NZ_BMVF01000017.1"/>
</dbReference>
<accession>A0A918Y994</accession>
<keyword evidence="1" id="KW-0732">Signal</keyword>
<sequence>MRSMAKIAVTASMLLAGVAVATPAQAATASSGLTKGRSGCFNYSYGDGISTTTVYFHNICKTEATINIWWKDGKVEYMKAATVPADGKGHLKHTGSIKEIDG</sequence>
<evidence type="ECO:0000256" key="1">
    <source>
        <dbReference type="SAM" id="SignalP"/>
    </source>
</evidence>
<name>A0A918Y994_9ACTN</name>
<keyword evidence="3" id="KW-1185">Reference proteome</keyword>
<feature type="chain" id="PRO_5037688708" description="Secreted protein" evidence="1">
    <location>
        <begin position="27"/>
        <end position="102"/>
    </location>
</feature>
<reference evidence="2" key="2">
    <citation type="submission" date="2020-09" db="EMBL/GenBank/DDBJ databases">
        <authorList>
            <person name="Sun Q."/>
            <person name="Ohkuma M."/>
        </authorList>
    </citation>
    <scope>NUCLEOTIDE SEQUENCE</scope>
    <source>
        <strain evidence="2">JCM 4654</strain>
    </source>
</reference>
<protein>
    <recommendedName>
        <fullName evidence="4">Secreted protein</fullName>
    </recommendedName>
</protein>
<dbReference type="Proteomes" id="UP000608955">
    <property type="component" value="Unassembled WGS sequence"/>
</dbReference>
<dbReference type="EMBL" id="BMVF01000017">
    <property type="protein sequence ID" value="GHD94298.1"/>
    <property type="molecule type" value="Genomic_DNA"/>
</dbReference>
<proteinExistence type="predicted"/>
<evidence type="ECO:0000313" key="3">
    <source>
        <dbReference type="Proteomes" id="UP000608955"/>
    </source>
</evidence>
<comment type="caution">
    <text evidence="2">The sequence shown here is derived from an EMBL/GenBank/DDBJ whole genome shotgun (WGS) entry which is preliminary data.</text>
</comment>
<reference evidence="2" key="1">
    <citation type="journal article" date="2014" name="Int. J. Syst. Evol. Microbiol.">
        <title>Complete genome sequence of Corynebacterium casei LMG S-19264T (=DSM 44701T), isolated from a smear-ripened cheese.</title>
        <authorList>
            <consortium name="US DOE Joint Genome Institute (JGI-PGF)"/>
            <person name="Walter F."/>
            <person name="Albersmeier A."/>
            <person name="Kalinowski J."/>
            <person name="Ruckert C."/>
        </authorList>
    </citation>
    <scope>NUCLEOTIDE SEQUENCE</scope>
    <source>
        <strain evidence="2">JCM 4654</strain>
    </source>
</reference>
<evidence type="ECO:0000313" key="2">
    <source>
        <dbReference type="EMBL" id="GHD94298.1"/>
    </source>
</evidence>
<dbReference type="AlphaFoldDB" id="A0A918Y994"/>
<gene>
    <name evidence="2" type="ORF">GCM10010508_54360</name>
</gene>
<evidence type="ECO:0008006" key="4">
    <source>
        <dbReference type="Google" id="ProtNLM"/>
    </source>
</evidence>
<feature type="signal peptide" evidence="1">
    <location>
        <begin position="1"/>
        <end position="26"/>
    </location>
</feature>